<feature type="compositionally biased region" description="Basic and acidic residues" evidence="10">
    <location>
        <begin position="285"/>
        <end position="295"/>
    </location>
</feature>
<keyword evidence="7 9" id="KW-0175">Coiled coil</keyword>
<feature type="coiled-coil region" evidence="9">
    <location>
        <begin position="841"/>
        <end position="889"/>
    </location>
</feature>
<evidence type="ECO:0000313" key="12">
    <source>
        <dbReference type="Proteomes" id="UP000241890"/>
    </source>
</evidence>
<feature type="compositionally biased region" description="Pro residues" evidence="10">
    <location>
        <begin position="725"/>
        <end position="741"/>
    </location>
</feature>
<evidence type="ECO:0000256" key="1">
    <source>
        <dbReference type="ARBA" id="ARBA00004114"/>
    </source>
</evidence>
<dbReference type="PANTHER" id="PTHR34031:SF1">
    <property type="entry name" value="CENTROSOMAL PROTEIN OF 162 KDA"/>
    <property type="match status" value="1"/>
</dbReference>
<feature type="compositionally biased region" description="Basic and acidic residues" evidence="10">
    <location>
        <begin position="1306"/>
        <end position="1324"/>
    </location>
</feature>
<dbReference type="OrthoDB" id="2157184at2759"/>
<keyword evidence="8" id="KW-0206">Cytoskeleton</keyword>
<feature type="compositionally biased region" description="Basic and acidic residues" evidence="10">
    <location>
        <begin position="234"/>
        <end position="247"/>
    </location>
</feature>
<feature type="compositionally biased region" description="Low complexity" evidence="10">
    <location>
        <begin position="1026"/>
        <end position="1040"/>
    </location>
</feature>
<feature type="compositionally biased region" description="Basic and acidic residues" evidence="10">
    <location>
        <begin position="397"/>
        <end position="409"/>
    </location>
</feature>
<feature type="compositionally biased region" description="Polar residues" evidence="10">
    <location>
        <begin position="653"/>
        <end position="668"/>
    </location>
</feature>
<feature type="compositionally biased region" description="Polar residues" evidence="10">
    <location>
        <begin position="381"/>
        <end position="391"/>
    </location>
</feature>
<feature type="region of interest" description="Disordered" evidence="10">
    <location>
        <begin position="281"/>
        <end position="336"/>
    </location>
</feature>
<evidence type="ECO:0000256" key="9">
    <source>
        <dbReference type="SAM" id="Coils"/>
    </source>
</evidence>
<feature type="compositionally biased region" description="Basic and acidic residues" evidence="10">
    <location>
        <begin position="1130"/>
        <end position="1143"/>
    </location>
</feature>
<feature type="compositionally biased region" description="Basic and acidic residues" evidence="10">
    <location>
        <begin position="568"/>
        <end position="578"/>
    </location>
</feature>
<keyword evidence="6" id="KW-0970">Cilium biogenesis/degradation</keyword>
<feature type="compositionally biased region" description="Basic residues" evidence="10">
    <location>
        <begin position="154"/>
        <end position="164"/>
    </location>
</feature>
<evidence type="ECO:0000256" key="3">
    <source>
        <dbReference type="ARBA" id="ARBA00021406"/>
    </source>
</evidence>
<feature type="compositionally biased region" description="Polar residues" evidence="10">
    <location>
        <begin position="597"/>
        <end position="608"/>
    </location>
</feature>
<feature type="region of interest" description="Disordered" evidence="10">
    <location>
        <begin position="1130"/>
        <end position="1184"/>
    </location>
</feature>
<dbReference type="GO" id="GO:0005879">
    <property type="term" value="C:axonemal microtubule"/>
    <property type="evidence" value="ECO:0007669"/>
    <property type="project" value="TreeGrafter"/>
</dbReference>
<feature type="region of interest" description="Disordered" evidence="10">
    <location>
        <begin position="143"/>
        <end position="195"/>
    </location>
</feature>
<comment type="caution">
    <text evidence="11">The sequence shown here is derived from an EMBL/GenBank/DDBJ whole genome shotgun (WGS) entry which is preliminary data.</text>
</comment>
<feature type="region of interest" description="Disordered" evidence="10">
    <location>
        <begin position="1021"/>
        <end position="1049"/>
    </location>
</feature>
<keyword evidence="4" id="KW-0963">Cytoplasm</keyword>
<feature type="compositionally biased region" description="Acidic residues" evidence="10">
    <location>
        <begin position="1328"/>
        <end position="1348"/>
    </location>
</feature>
<feature type="region of interest" description="Disordered" evidence="10">
    <location>
        <begin position="1291"/>
        <end position="1380"/>
    </location>
</feature>
<reference evidence="11 12" key="1">
    <citation type="submission" date="2017-12" db="EMBL/GenBank/DDBJ databases">
        <title>Sequencing, de novo assembly and annotation of complete genome of a new Thraustochytrid species, strain FCC1311.</title>
        <authorList>
            <person name="Sedici K."/>
            <person name="Godart F."/>
            <person name="Aiese Cigliano R."/>
            <person name="Sanseverino W."/>
            <person name="Barakat M."/>
            <person name="Ortet P."/>
            <person name="Marechal E."/>
            <person name="Cagnac O."/>
            <person name="Amato A."/>
        </authorList>
    </citation>
    <scope>NUCLEOTIDE SEQUENCE [LARGE SCALE GENOMIC DNA]</scope>
</reference>
<evidence type="ECO:0000256" key="6">
    <source>
        <dbReference type="ARBA" id="ARBA00022794"/>
    </source>
</evidence>
<feature type="compositionally biased region" description="Basic and acidic residues" evidence="10">
    <location>
        <begin position="453"/>
        <end position="478"/>
    </location>
</feature>
<evidence type="ECO:0000256" key="10">
    <source>
        <dbReference type="SAM" id="MobiDB-lite"/>
    </source>
</evidence>
<evidence type="ECO:0000256" key="7">
    <source>
        <dbReference type="ARBA" id="ARBA00023054"/>
    </source>
</evidence>
<proteinExistence type="inferred from homology"/>
<feature type="region of interest" description="Disordered" evidence="10">
    <location>
        <begin position="933"/>
        <end position="962"/>
    </location>
</feature>
<name>A0A2R5G744_9STRA</name>
<evidence type="ECO:0000256" key="4">
    <source>
        <dbReference type="ARBA" id="ARBA00022490"/>
    </source>
</evidence>
<organism evidence="11 12">
    <name type="scientific">Hondaea fermentalgiana</name>
    <dbReference type="NCBI Taxonomy" id="2315210"/>
    <lineage>
        <taxon>Eukaryota</taxon>
        <taxon>Sar</taxon>
        <taxon>Stramenopiles</taxon>
        <taxon>Bigyra</taxon>
        <taxon>Labyrinthulomycetes</taxon>
        <taxon>Thraustochytrida</taxon>
        <taxon>Thraustochytriidae</taxon>
        <taxon>Hondaea</taxon>
    </lineage>
</organism>
<comment type="similarity">
    <text evidence="2">Belongs to the CEP162 family.</text>
</comment>
<evidence type="ECO:0000256" key="2">
    <source>
        <dbReference type="ARBA" id="ARBA00009485"/>
    </source>
</evidence>
<gene>
    <name evidence="11" type="ORF">FCC1311_000812</name>
</gene>
<feature type="region of interest" description="Disordered" evidence="10">
    <location>
        <begin position="30"/>
        <end position="59"/>
    </location>
</feature>
<protein>
    <recommendedName>
        <fullName evidence="3">Centrosomal protein of 162 kDa</fullName>
    </recommendedName>
</protein>
<feature type="compositionally biased region" description="Basic and acidic residues" evidence="10">
    <location>
        <begin position="303"/>
        <end position="317"/>
    </location>
</feature>
<feature type="compositionally biased region" description="Basic and acidic residues" evidence="10">
    <location>
        <begin position="933"/>
        <end position="945"/>
    </location>
</feature>
<feature type="compositionally biased region" description="Basic and acidic residues" evidence="10">
    <location>
        <begin position="143"/>
        <end position="153"/>
    </location>
</feature>
<feature type="region of interest" description="Disordered" evidence="10">
    <location>
        <begin position="562"/>
        <end position="750"/>
    </location>
</feature>
<dbReference type="PANTHER" id="PTHR34031">
    <property type="entry name" value="CENTROSOMAL PROTEIN OF 162 KDA"/>
    <property type="match status" value="1"/>
</dbReference>
<dbReference type="Gene3D" id="2.30.30.140">
    <property type="match status" value="1"/>
</dbReference>
<feature type="compositionally biased region" description="Acidic residues" evidence="10">
    <location>
        <begin position="428"/>
        <end position="452"/>
    </location>
</feature>
<dbReference type="EMBL" id="BEYU01000001">
    <property type="protein sequence ID" value="GBG23861.1"/>
    <property type="molecule type" value="Genomic_DNA"/>
</dbReference>
<dbReference type="GO" id="GO:0005814">
    <property type="term" value="C:centriole"/>
    <property type="evidence" value="ECO:0007669"/>
    <property type="project" value="UniProtKB-SubCell"/>
</dbReference>
<dbReference type="Proteomes" id="UP000241890">
    <property type="component" value="Unassembled WGS sequence"/>
</dbReference>
<accession>A0A2R5G744</accession>
<dbReference type="GO" id="GO:0060271">
    <property type="term" value="P:cilium assembly"/>
    <property type="evidence" value="ECO:0007669"/>
    <property type="project" value="TreeGrafter"/>
</dbReference>
<evidence type="ECO:0000256" key="8">
    <source>
        <dbReference type="ARBA" id="ARBA00023212"/>
    </source>
</evidence>
<dbReference type="InterPro" id="IPR038774">
    <property type="entry name" value="CEP162-like"/>
</dbReference>
<sequence length="1519" mass="167616">MEKSFENYLAHSDGAASLLSSRANSRYGDAHLHGGHGAHGGHGGHGGSPEYAADLGSSGSPHAGMDALMSASPGGAPLGSWDGYMDHLGLGDDGDLGGSDLDEVIGAVDTDEDSLGIYTTARAKSLGMGIAPQGDAAYDFDLDLSKPNKDADKKKKAKKKKKLKRDKEYERADRERRERQRRLSTEERMQDLLGEVKQDFARERMVKEAEAEALAKKKAAQEQEKAAAAAAAADRARQEKDTEAGVRDDDDLLSDSLEMSSADFQVGGYLSRSAKDAVANVELGSKSEIEHKDYSVDSADEGAPDKGVRGESAQKEDAPDDNQEVSAHDAVKALRDKLSEHMNTGVLPENLAKEISFGDLSQLMQASHEESEEDEMGNAQMEPTSKLSSGFENDFENTDRDTAELHNDDAQAAADQIYRSFEEHAKDDDDDPDDDDDDDNDDEAYESAEFDAESPRGEPNPRSDADETPSHQEQKSSENDSAALESGSRIRARLFDWNQYYEGRVSKVRGDGLVDISFDDGEHVDGVDPSDIQVIDSFPRQEQSVFEGDRANDVNDEQDIEGTATIDDVPKQSTEKAVFEAGDEGAAESRSDAPQIKATSSSSHVQRSNEGDGFAQVEETDDEEVSFSGDAPVARPETPPSPSQSPSPSPSQAIQEGQVNSGDEQGTPESDEDQKISFAGESEASVAQDAASGVRPVEETQKKSRADELKAMFWDPIASQHSSAPPSPPQSPTPPPPPSSPPSHFNATGSLLQCDGSLQHQVHELRLELAASKEALHETERALAQSKMRERELSTTVDAQKAEIFGLHAELKDTRSTNAVRGSLRSILRESTENTLPREELMRIEREMAEQDRLLIGYQKENEKLVAQLDKAEARAEEVRESLYRANMRATRDLNSQSGVEQGHNDVGADLRRRLAADEKIRALEEEVEDLKRRLASRRRAEEKTASLASSEPHTSNEESPRELIQELRKELAEARFEHLREAKALKEKLAWYVENQQLLEEHAAVIEEQRERIRVLETGKENDASSKSSVALVPVSASSRRPKQSLPSDLKRIRTLEKQVRELEEALRKRNPDCIANLILAAGPTDAEKETRRELREQVAALKEELESKAKMHASRMRSLRQEHERVKVRYERLLDEKRGSEGRPSSSSSTGAPSPSKHSHMPSHHQDAHQDNPSGTPSLSGEARIQQLEQELVRVREFYRKKIEDLSKKSSTALRAARREGPVPPATASAQRDLDRLRAAKTALEARVEDLEAVLSTDKSRRALASLEARLSSAQEENASLKATLEHFHGQSRAQQEESPEDPATDHPRPELDDGNDVRPPRDTGMSDEDANDVASDGDNDVDEETSALVAFLREQKPAQRKPAAARTRGKVDDAKPQDQSLALRAKVQVLEAENARVAARWTAALERSEDAVRRLRLANEELEARLHEAKRQLDEPLTPSMVQQQALTRRLNDMEARFQARERELELIVHNVKHRAEMDLHAAQSRFDAALATKNAEIRHFRAELDALLSAAQSLA</sequence>
<keyword evidence="5" id="KW-0493">Microtubule</keyword>
<feature type="compositionally biased region" description="Basic and acidic residues" evidence="10">
    <location>
        <begin position="165"/>
        <end position="195"/>
    </location>
</feature>
<feature type="region of interest" description="Disordered" evidence="10">
    <location>
        <begin position="1209"/>
        <end position="1236"/>
    </location>
</feature>
<feature type="compositionally biased region" description="Basic and acidic residues" evidence="10">
    <location>
        <begin position="212"/>
        <end position="225"/>
    </location>
</feature>
<feature type="region of interest" description="Disordered" evidence="10">
    <location>
        <begin position="361"/>
        <end position="486"/>
    </location>
</feature>
<dbReference type="InParanoid" id="A0A2R5G744"/>
<feature type="compositionally biased region" description="Pro residues" evidence="10">
    <location>
        <begin position="637"/>
        <end position="649"/>
    </location>
</feature>
<feature type="compositionally biased region" description="Basic and acidic residues" evidence="10">
    <location>
        <begin position="696"/>
        <end position="710"/>
    </location>
</feature>
<dbReference type="CDD" id="cd04508">
    <property type="entry name" value="Tudor_SF"/>
    <property type="match status" value="1"/>
</dbReference>
<evidence type="ECO:0000313" key="11">
    <source>
        <dbReference type="EMBL" id="GBG23861.1"/>
    </source>
</evidence>
<feature type="compositionally biased region" description="Low complexity" evidence="10">
    <location>
        <begin position="1144"/>
        <end position="1158"/>
    </location>
</feature>
<comment type="subcellular location">
    <subcellularLocation>
        <location evidence="1">Cytoplasm</location>
        <location evidence="1">Cytoskeleton</location>
        <location evidence="1">Microtubule organizing center</location>
        <location evidence="1">Centrosome</location>
        <location evidence="1">Centriole</location>
    </subcellularLocation>
</comment>
<feature type="compositionally biased region" description="Gly residues" evidence="10">
    <location>
        <begin position="35"/>
        <end position="47"/>
    </location>
</feature>
<keyword evidence="12" id="KW-1185">Reference proteome</keyword>
<feature type="region of interest" description="Disordered" evidence="10">
    <location>
        <begin position="212"/>
        <end position="254"/>
    </location>
</feature>
<feature type="compositionally biased region" description="Basic and acidic residues" evidence="10">
    <location>
        <begin position="326"/>
        <end position="336"/>
    </location>
</feature>
<feature type="coiled-coil region" evidence="9">
    <location>
        <begin position="1408"/>
        <end position="1467"/>
    </location>
</feature>
<evidence type="ECO:0000256" key="5">
    <source>
        <dbReference type="ARBA" id="ARBA00022701"/>
    </source>
</evidence>